<feature type="compositionally biased region" description="Gly residues" evidence="1">
    <location>
        <begin position="1016"/>
        <end position="1029"/>
    </location>
</feature>
<name>A0AA40E8J6_9PEZI</name>
<accession>A0AA40E8J6</accession>
<protein>
    <recommendedName>
        <fullName evidence="2">AAA+ ATPase domain-containing protein</fullName>
    </recommendedName>
</protein>
<keyword evidence="4" id="KW-1185">Reference proteome</keyword>
<evidence type="ECO:0000313" key="3">
    <source>
        <dbReference type="EMBL" id="KAK0730880.1"/>
    </source>
</evidence>
<evidence type="ECO:0000256" key="1">
    <source>
        <dbReference type="SAM" id="MobiDB-lite"/>
    </source>
</evidence>
<dbReference type="Gene3D" id="3.40.50.300">
    <property type="entry name" value="P-loop containing nucleotide triphosphate hydrolases"/>
    <property type="match status" value="1"/>
</dbReference>
<organism evidence="3 4">
    <name type="scientific">Lasiosphaeris hirsuta</name>
    <dbReference type="NCBI Taxonomy" id="260670"/>
    <lineage>
        <taxon>Eukaryota</taxon>
        <taxon>Fungi</taxon>
        <taxon>Dikarya</taxon>
        <taxon>Ascomycota</taxon>
        <taxon>Pezizomycotina</taxon>
        <taxon>Sordariomycetes</taxon>
        <taxon>Sordariomycetidae</taxon>
        <taxon>Sordariales</taxon>
        <taxon>Lasiosphaeriaceae</taxon>
        <taxon>Lasiosphaeris</taxon>
    </lineage>
</organism>
<evidence type="ECO:0000259" key="2">
    <source>
        <dbReference type="SMART" id="SM00382"/>
    </source>
</evidence>
<dbReference type="Proteomes" id="UP001172102">
    <property type="component" value="Unassembled WGS sequence"/>
</dbReference>
<dbReference type="PANTHER" id="PTHR46411">
    <property type="entry name" value="FAMILY ATPASE, PUTATIVE-RELATED"/>
    <property type="match status" value="1"/>
</dbReference>
<dbReference type="PANTHER" id="PTHR46411:SF2">
    <property type="entry name" value="AAA+ ATPASE DOMAIN-CONTAINING PROTEIN"/>
    <property type="match status" value="1"/>
</dbReference>
<dbReference type="GO" id="GO:0016887">
    <property type="term" value="F:ATP hydrolysis activity"/>
    <property type="evidence" value="ECO:0007669"/>
    <property type="project" value="InterPro"/>
</dbReference>
<dbReference type="CDD" id="cd19481">
    <property type="entry name" value="RecA-like_protease"/>
    <property type="match status" value="1"/>
</dbReference>
<sequence length="1110" mass="124154">MADPDTANTAAEPEHRVAKPPPNEPAQDVTPRLQIEPDQKSAAPEQSAIEKAAQSLVDKLESFKTKLAADFDDDLEELKRVLEKRSQPASDNLRPMPSSLSRVSIRDDGDDSDSDASDDSVNLICEVEKLPMDLWRKTTNGVGSNKVWNDDDYYANHYGKSFANYYAKPGFKKKTTRTQKESEGKYIIKAFYRSVPPTAGNPAAVSTDEDFKLAHTNRPVDRPLRVLIDTNVLLDELEEISGLVLQDLPLMLIPPFKLLVHNWPKIQSTLLKLKSELAKSEAEEDETPKPQDHGSLGQLAADSTSDWGATPSQPDGSAAGTLRGPPDADVSRPKETSQLEARVNQLQCLYDFIKTDLGSLIGLRLKVAEGSLETVTFDEVYYLFHPGDLVVASGIHESQLYQVYSVTGGRVRLSKATRGEMGSMEEDRGFATSGIGTWTDVTLETYMMCSDGTQVGAVQVTHSIKHFPGERRVTDLEVYPLQFHKSPADLCARLQARGLKFLNCYGHKKYDAITVRPPATIFDEDNSPPGGFPRRSIMRGHTRQYNNSGIPEREKIMLEEIQSDVFVDLQSYYRLHPEAKFSTVLQKIYPNSREVIEKIPGQRDREYNSGDHDVDETLTDDFLLSQRNFLQPAKAGNVRESAEVLQLLPHQIPAYEFRSRQWVWLDVDRIEEIDKSDEARHRGWNDLVIPDSYRQLLVSLVDNHTSGTENQIGGRSRSTRESPAFQIDLVRGKGRGLIILLHGPPGSGKTSTAETIAAYTGRPLYSITCGDIGVTADQVESRLQYHTELAAKWGCVLLLDEADVFLMRRSWDNMERNALVSVFLRHLEYYSGILFLTTNIVGVIDEAFKSRIHVALRYPSIDLHSTEKMWNNLLNRIAKDNETAKVKIEFDRGSLLDYASSHYHKHEQTDSTWNGRQVRNAFQTAIALGHHERLMRIKDEGLTLDQALKSSDKSLKTVRLTKRNFVKISRTARDFEDYITAIRGSDRKVAQKSQFRDDDFGKPILMPQKSYPTPAAGGGSGGGGGGSGSGRRRESLRGTGRSYRESTPPPTGGRSRMEREVAPRVARYQDDEDDDPDDEGDEIDGSRGGGRGRPETGQRDDGGDDEDDDY</sequence>
<dbReference type="InterPro" id="IPR056599">
    <property type="entry name" value="AAA_lid_fung"/>
</dbReference>
<dbReference type="InterPro" id="IPR003959">
    <property type="entry name" value="ATPase_AAA_core"/>
</dbReference>
<dbReference type="Pfam" id="PF22942">
    <property type="entry name" value="DUF7025"/>
    <property type="match status" value="1"/>
</dbReference>
<dbReference type="Pfam" id="PF23232">
    <property type="entry name" value="AAA_lid_13"/>
    <property type="match status" value="1"/>
</dbReference>
<gene>
    <name evidence="3" type="ORF">B0H67DRAFT_563173</name>
</gene>
<feature type="compositionally biased region" description="Polar residues" evidence="1">
    <location>
        <begin position="301"/>
        <end position="315"/>
    </location>
</feature>
<dbReference type="GO" id="GO:0005524">
    <property type="term" value="F:ATP binding"/>
    <property type="evidence" value="ECO:0007669"/>
    <property type="project" value="InterPro"/>
</dbReference>
<dbReference type="SUPFAM" id="SSF52540">
    <property type="entry name" value="P-loop containing nucleoside triphosphate hydrolases"/>
    <property type="match status" value="1"/>
</dbReference>
<feature type="compositionally biased region" description="Basic and acidic residues" evidence="1">
    <location>
        <begin position="1092"/>
        <end position="1101"/>
    </location>
</feature>
<feature type="compositionally biased region" description="Acidic residues" evidence="1">
    <location>
        <begin position="108"/>
        <end position="118"/>
    </location>
</feature>
<feature type="compositionally biased region" description="Basic and acidic residues" evidence="1">
    <location>
        <begin position="281"/>
        <end position="292"/>
    </location>
</feature>
<feature type="region of interest" description="Disordered" evidence="1">
    <location>
        <begin position="1"/>
        <end position="50"/>
    </location>
</feature>
<feature type="compositionally biased region" description="Basic and acidic residues" evidence="1">
    <location>
        <begin position="987"/>
        <end position="1001"/>
    </location>
</feature>
<feature type="region of interest" description="Disordered" evidence="1">
    <location>
        <begin position="281"/>
        <end position="336"/>
    </location>
</feature>
<dbReference type="InterPro" id="IPR054289">
    <property type="entry name" value="DUF7025"/>
</dbReference>
<dbReference type="EMBL" id="JAUKUA010000001">
    <property type="protein sequence ID" value="KAK0730880.1"/>
    <property type="molecule type" value="Genomic_DNA"/>
</dbReference>
<dbReference type="Pfam" id="PF00004">
    <property type="entry name" value="AAA"/>
    <property type="match status" value="1"/>
</dbReference>
<dbReference type="InterPro" id="IPR027417">
    <property type="entry name" value="P-loop_NTPase"/>
</dbReference>
<dbReference type="InterPro" id="IPR003593">
    <property type="entry name" value="AAA+_ATPase"/>
</dbReference>
<feature type="region of interest" description="Disordered" evidence="1">
    <location>
        <begin position="987"/>
        <end position="1110"/>
    </location>
</feature>
<comment type="caution">
    <text evidence="3">The sequence shown here is derived from an EMBL/GenBank/DDBJ whole genome shotgun (WGS) entry which is preliminary data.</text>
</comment>
<feature type="domain" description="AAA+ ATPase" evidence="2">
    <location>
        <begin position="735"/>
        <end position="862"/>
    </location>
</feature>
<proteinExistence type="predicted"/>
<feature type="region of interest" description="Disordered" evidence="1">
    <location>
        <begin position="83"/>
        <end position="120"/>
    </location>
</feature>
<feature type="compositionally biased region" description="Acidic residues" evidence="1">
    <location>
        <begin position="1070"/>
        <end position="1083"/>
    </location>
</feature>
<dbReference type="AlphaFoldDB" id="A0AA40E8J6"/>
<reference evidence="3" key="1">
    <citation type="submission" date="2023-06" db="EMBL/GenBank/DDBJ databases">
        <title>Genome-scale phylogeny and comparative genomics of the fungal order Sordariales.</title>
        <authorList>
            <consortium name="Lawrence Berkeley National Laboratory"/>
            <person name="Hensen N."/>
            <person name="Bonometti L."/>
            <person name="Westerberg I."/>
            <person name="Brannstrom I.O."/>
            <person name="Guillou S."/>
            <person name="Cros-Aarteil S."/>
            <person name="Calhoun S."/>
            <person name="Haridas S."/>
            <person name="Kuo A."/>
            <person name="Mondo S."/>
            <person name="Pangilinan J."/>
            <person name="Riley R."/>
            <person name="Labutti K."/>
            <person name="Andreopoulos B."/>
            <person name="Lipzen A."/>
            <person name="Chen C."/>
            <person name="Yanf M."/>
            <person name="Daum C."/>
            <person name="Ng V."/>
            <person name="Clum A."/>
            <person name="Steindorff A."/>
            <person name="Ohm R."/>
            <person name="Martin F."/>
            <person name="Silar P."/>
            <person name="Natvig D."/>
            <person name="Lalanne C."/>
            <person name="Gautier V."/>
            <person name="Ament-Velasquez S.L."/>
            <person name="Kruys A."/>
            <person name="Hutchinson M.I."/>
            <person name="Powell A.J."/>
            <person name="Barry K."/>
            <person name="Miller A.N."/>
            <person name="Grigoriev I.V."/>
            <person name="Debuchy R."/>
            <person name="Gladieux P."/>
            <person name="Thoren M.H."/>
            <person name="Johannesson H."/>
        </authorList>
    </citation>
    <scope>NUCLEOTIDE SEQUENCE</scope>
    <source>
        <strain evidence="3">SMH4607-1</strain>
    </source>
</reference>
<evidence type="ECO:0000313" key="4">
    <source>
        <dbReference type="Proteomes" id="UP001172102"/>
    </source>
</evidence>
<dbReference type="SMART" id="SM00382">
    <property type="entry name" value="AAA"/>
    <property type="match status" value="1"/>
</dbReference>